<comment type="similarity">
    <text evidence="7">Belongs to the TRAP transporter large permease family.</text>
</comment>
<feature type="transmembrane region" description="Helical" evidence="7">
    <location>
        <begin position="391"/>
        <end position="413"/>
    </location>
</feature>
<dbReference type="AlphaFoldDB" id="A0A0A0EDA0"/>
<organism evidence="9 10">
    <name type="scientific">Pseudooceanicola atlanticus</name>
    <dbReference type="NCBI Taxonomy" id="1461694"/>
    <lineage>
        <taxon>Bacteria</taxon>
        <taxon>Pseudomonadati</taxon>
        <taxon>Pseudomonadota</taxon>
        <taxon>Alphaproteobacteria</taxon>
        <taxon>Rhodobacterales</taxon>
        <taxon>Paracoccaceae</taxon>
        <taxon>Pseudooceanicola</taxon>
    </lineage>
</organism>
<keyword evidence="6 7" id="KW-0472">Membrane</keyword>
<keyword evidence="10" id="KW-1185">Reference proteome</keyword>
<feature type="transmembrane region" description="Helical" evidence="7">
    <location>
        <begin position="366"/>
        <end position="385"/>
    </location>
</feature>
<evidence type="ECO:0000256" key="1">
    <source>
        <dbReference type="ARBA" id="ARBA00004429"/>
    </source>
</evidence>
<dbReference type="InterPro" id="IPR004681">
    <property type="entry name" value="TRAP_DctM"/>
</dbReference>
<evidence type="ECO:0000256" key="6">
    <source>
        <dbReference type="ARBA" id="ARBA00023136"/>
    </source>
</evidence>
<evidence type="ECO:0000256" key="5">
    <source>
        <dbReference type="ARBA" id="ARBA00022989"/>
    </source>
</evidence>
<feature type="transmembrane region" description="Helical" evidence="7">
    <location>
        <begin position="307"/>
        <end position="325"/>
    </location>
</feature>
<dbReference type="PIRSF" id="PIRSF006066">
    <property type="entry name" value="HI0050"/>
    <property type="match status" value="1"/>
</dbReference>
<dbReference type="Proteomes" id="UP000030004">
    <property type="component" value="Unassembled WGS sequence"/>
</dbReference>
<dbReference type="GO" id="GO:0015740">
    <property type="term" value="P:C4-dicarboxylate transport"/>
    <property type="evidence" value="ECO:0007669"/>
    <property type="project" value="TreeGrafter"/>
</dbReference>
<dbReference type="eggNOG" id="COG1593">
    <property type="taxonomic scope" value="Bacteria"/>
</dbReference>
<feature type="transmembrane region" description="Helical" evidence="7">
    <location>
        <begin position="140"/>
        <end position="160"/>
    </location>
</feature>
<evidence type="ECO:0000313" key="10">
    <source>
        <dbReference type="Proteomes" id="UP000030004"/>
    </source>
</evidence>
<comment type="function">
    <text evidence="7">Part of the tripartite ATP-independent periplasmic (TRAP) transport system.</text>
</comment>
<accession>A0A0A0EDA0</accession>
<dbReference type="GO" id="GO:0005886">
    <property type="term" value="C:plasma membrane"/>
    <property type="evidence" value="ECO:0007669"/>
    <property type="project" value="UniProtKB-SubCell"/>
</dbReference>
<gene>
    <name evidence="9" type="ORF">ATO9_11925</name>
</gene>
<feature type="transmembrane region" description="Helical" evidence="7">
    <location>
        <begin position="82"/>
        <end position="108"/>
    </location>
</feature>
<dbReference type="STRING" id="1461694.ATO9_11925"/>
<feature type="transmembrane region" description="Helical" evidence="7">
    <location>
        <begin position="7"/>
        <end position="35"/>
    </location>
</feature>
<proteinExistence type="inferred from homology"/>
<feature type="domain" description="TRAP C4-dicarboxylate transport system permease DctM subunit" evidence="8">
    <location>
        <begin position="7"/>
        <end position="447"/>
    </location>
</feature>
<sequence>MEVGLLFGLVIGLMLIGVPIAVSLGMSSALFLLWFSDTSLASIAQTLMQAFVGHFTLLAIPFFILASSFMSTGGVAKRIIRFSIACVGHLRGGLAIAGVFACMIFAALSGSSPATVVAIGSIVIGAMTQAGYSKDFAAGVICNAGTLGILIPPSIVMVVYATATDVSVGRMFLAGVFPGLLAGGMLMLAIYIMARIRDMPAGEWKGFMEIWLAFKDAFWGLMLIVIIMVGIYGIPGVTGAIFTPTEAAAVASVYAFIAAVFIYRDMGPLSTEGDDRPNLPLYKKPIALVTAFFHADTRRTLFEAGKLTVTLMFVIANALILKHVLTDEQVPQTVARAMLDAGFGPVMFLVVVNVILLIGGQFMEPSGLLVIVAPLVFPIAIELGIDPIHLGIIMVVNMEIGMITPPVGLNLFVTSGVAGMPMMRVVKAAAPFLAVLFVFLILVTYVPIISTWLPTVVMGPEIVTN</sequence>
<evidence type="ECO:0000313" key="9">
    <source>
        <dbReference type="EMBL" id="KGM48349.1"/>
    </source>
</evidence>
<dbReference type="NCBIfam" id="TIGR00786">
    <property type="entry name" value="dctM"/>
    <property type="match status" value="1"/>
</dbReference>
<comment type="subcellular location">
    <subcellularLocation>
        <location evidence="1 7">Cell inner membrane</location>
        <topology evidence="1 7">Multi-pass membrane protein</topology>
    </subcellularLocation>
</comment>
<feature type="transmembrane region" description="Helical" evidence="7">
    <location>
        <begin position="47"/>
        <end position="70"/>
    </location>
</feature>
<keyword evidence="5 7" id="KW-1133">Transmembrane helix</keyword>
<evidence type="ECO:0000259" key="8">
    <source>
        <dbReference type="Pfam" id="PF06808"/>
    </source>
</evidence>
<feature type="transmembrane region" description="Helical" evidence="7">
    <location>
        <begin position="241"/>
        <end position="263"/>
    </location>
</feature>
<feature type="transmembrane region" description="Helical" evidence="7">
    <location>
        <begin position="337"/>
        <end position="359"/>
    </location>
</feature>
<evidence type="ECO:0000256" key="2">
    <source>
        <dbReference type="ARBA" id="ARBA00022475"/>
    </source>
</evidence>
<dbReference type="EMBL" id="AQQX01000004">
    <property type="protein sequence ID" value="KGM48349.1"/>
    <property type="molecule type" value="Genomic_DNA"/>
</dbReference>
<feature type="transmembrane region" description="Helical" evidence="7">
    <location>
        <begin position="217"/>
        <end position="235"/>
    </location>
</feature>
<evidence type="ECO:0000256" key="4">
    <source>
        <dbReference type="ARBA" id="ARBA00022692"/>
    </source>
</evidence>
<keyword evidence="3 7" id="KW-0997">Cell inner membrane</keyword>
<evidence type="ECO:0000256" key="7">
    <source>
        <dbReference type="RuleBase" id="RU369079"/>
    </source>
</evidence>
<dbReference type="PANTHER" id="PTHR33362">
    <property type="entry name" value="SIALIC ACID TRAP TRANSPORTER PERMEASE PROTEIN SIAT-RELATED"/>
    <property type="match status" value="1"/>
</dbReference>
<reference evidence="9 10" key="1">
    <citation type="journal article" date="2015" name="Antonie Van Leeuwenhoek">
        <title>Pseudooceanicola atlanticus gen. nov. sp. nov., isolated from surface seawater of the Atlantic Ocean and reclassification of Oceanicola batsensis, Oceanicola marinus, Oceanicola nitratireducens, Oceanicola nanhaiensis, Oceanicola antarcticus and Oceanicola flagellatus, as Pseudooceanicola batsensis comb. nov., Pseudooceanicola marinus comb. nov., Pseudooceanicola nitratireducens comb. nov., Pseudooceanicola nanhaiensis comb. nov., Pseudooceanicola antarcticus comb. nov., and Pseudooceanicola flagellatus comb. nov.</title>
        <authorList>
            <person name="Lai Q."/>
            <person name="Li G."/>
            <person name="Liu X."/>
            <person name="Du Y."/>
            <person name="Sun F."/>
            <person name="Shao Z."/>
        </authorList>
    </citation>
    <scope>NUCLEOTIDE SEQUENCE [LARGE SCALE GENOMIC DNA]</scope>
    <source>
        <strain evidence="9 10">22II-s11g</strain>
    </source>
</reference>
<dbReference type="InterPro" id="IPR010656">
    <property type="entry name" value="DctM"/>
</dbReference>
<feature type="transmembrane region" description="Helical" evidence="7">
    <location>
        <begin position="172"/>
        <end position="196"/>
    </location>
</feature>
<keyword evidence="2" id="KW-1003">Cell membrane</keyword>
<dbReference type="PANTHER" id="PTHR33362:SF5">
    <property type="entry name" value="C4-DICARBOXYLATE TRAP TRANSPORTER LARGE PERMEASE PROTEIN DCTM"/>
    <property type="match status" value="1"/>
</dbReference>
<comment type="caution">
    <text evidence="9">The sequence shown here is derived from an EMBL/GenBank/DDBJ whole genome shotgun (WGS) entry which is preliminary data.</text>
</comment>
<keyword evidence="7" id="KW-0813">Transport</keyword>
<feature type="transmembrane region" description="Helical" evidence="7">
    <location>
        <begin position="114"/>
        <end position="133"/>
    </location>
</feature>
<comment type="subunit">
    <text evidence="7">The complex comprises the extracytoplasmic solute receptor protein and the two transmembrane proteins.</text>
</comment>
<keyword evidence="4 7" id="KW-0812">Transmembrane</keyword>
<evidence type="ECO:0000256" key="3">
    <source>
        <dbReference type="ARBA" id="ARBA00022519"/>
    </source>
</evidence>
<name>A0A0A0EDA0_9RHOB</name>
<dbReference type="GO" id="GO:0022857">
    <property type="term" value="F:transmembrane transporter activity"/>
    <property type="evidence" value="ECO:0007669"/>
    <property type="project" value="UniProtKB-UniRule"/>
</dbReference>
<dbReference type="RefSeq" id="WP_043749024.1">
    <property type="nucleotide sequence ID" value="NZ_AQQX01000004.1"/>
</dbReference>
<protein>
    <recommendedName>
        <fullName evidence="7">TRAP transporter large permease protein</fullName>
    </recommendedName>
</protein>
<dbReference type="Pfam" id="PF06808">
    <property type="entry name" value="DctM"/>
    <property type="match status" value="1"/>
</dbReference>
<feature type="transmembrane region" description="Helical" evidence="7">
    <location>
        <begin position="425"/>
        <end position="448"/>
    </location>
</feature>
<dbReference type="OrthoDB" id="9790209at2"/>